<accession>A0A412GRL4</accession>
<proteinExistence type="predicted"/>
<reference evidence="1 2" key="1">
    <citation type="submission" date="2018-08" db="EMBL/GenBank/DDBJ databases">
        <title>A genome reference for cultivated species of the human gut microbiota.</title>
        <authorList>
            <person name="Zou Y."/>
            <person name="Xue W."/>
            <person name="Luo G."/>
        </authorList>
    </citation>
    <scope>NUCLEOTIDE SEQUENCE [LARGE SCALE GENOMIC DNA]</scope>
    <source>
        <strain evidence="1 2">AF24-2</strain>
    </source>
</reference>
<protein>
    <submittedName>
        <fullName evidence="1">Uncharacterized protein</fullName>
    </submittedName>
</protein>
<dbReference type="RefSeq" id="WP_118484052.1">
    <property type="nucleotide sequence ID" value="NZ_QRUU01000022.1"/>
</dbReference>
<gene>
    <name evidence="1" type="ORF">DWY20_06745</name>
</gene>
<name>A0A412GRL4_9BACT</name>
<comment type="caution">
    <text evidence="1">The sequence shown here is derived from an EMBL/GenBank/DDBJ whole genome shotgun (WGS) entry which is preliminary data.</text>
</comment>
<dbReference type="AlphaFoldDB" id="A0A412GRL4"/>
<organism evidence="1 2">
    <name type="scientific">Phocaeicola coprocola</name>
    <dbReference type="NCBI Taxonomy" id="310298"/>
    <lineage>
        <taxon>Bacteria</taxon>
        <taxon>Pseudomonadati</taxon>
        <taxon>Bacteroidota</taxon>
        <taxon>Bacteroidia</taxon>
        <taxon>Bacteroidales</taxon>
        <taxon>Bacteroidaceae</taxon>
        <taxon>Phocaeicola</taxon>
    </lineage>
</organism>
<dbReference type="EMBL" id="QRUU01000022">
    <property type="protein sequence ID" value="RGR97454.1"/>
    <property type="molecule type" value="Genomic_DNA"/>
</dbReference>
<sequence length="243" mass="28438">MNLKEEVKTLDLHAQIGDLKGVDKENKIVEIFRNVAQQILSGYFLVQKNQSDSCVKVHPTCVEIYYHEEGDRDDKIKDYIVYHRNNDDGKMDKSLFPLGILHNHVSGIDMTFEKGDNPQDAIRMSALIREFRMDDSKKLEDNYCMDYLELKRNRRGDIVTKPTYLYDALYSQFSVFDGFSIQWVDGENLVELEEESEVRVNVPQFKRDERNMVVKVLSSEGDGDATANKMYRQCLRKWNFKVK</sequence>
<evidence type="ECO:0000313" key="2">
    <source>
        <dbReference type="Proteomes" id="UP000285864"/>
    </source>
</evidence>
<keyword evidence="2" id="KW-1185">Reference proteome</keyword>
<evidence type="ECO:0000313" key="1">
    <source>
        <dbReference type="EMBL" id="RGR97454.1"/>
    </source>
</evidence>
<dbReference type="Proteomes" id="UP000285864">
    <property type="component" value="Unassembled WGS sequence"/>
</dbReference>